<dbReference type="InterPro" id="IPR050164">
    <property type="entry name" value="Peptidase_C19"/>
</dbReference>
<protein>
    <recommendedName>
        <fullName evidence="3">Ubiquitin carboxyl-terminal hydrolase</fullName>
        <ecNumber evidence="3">3.4.19.12</ecNumber>
    </recommendedName>
</protein>
<keyword evidence="3" id="KW-0645">Protease</keyword>
<dbReference type="Pfam" id="PF00443">
    <property type="entry name" value="UCH"/>
    <property type="match status" value="1"/>
</dbReference>
<evidence type="ECO:0000259" key="5">
    <source>
        <dbReference type="PROSITE" id="PS50235"/>
    </source>
</evidence>
<name>A0A8C2IYA0_CYPCA</name>
<dbReference type="EC" id="3.4.19.12" evidence="3"/>
<dbReference type="PANTHER" id="PTHR24006:SF899">
    <property type="entry name" value="UBIQUITIN CARBOXYL-TERMINAL HYDROLASE"/>
    <property type="match status" value="1"/>
</dbReference>
<feature type="region of interest" description="Disordered" evidence="4">
    <location>
        <begin position="43"/>
        <end position="73"/>
    </location>
</feature>
<keyword evidence="3" id="KW-0378">Hydrolase</keyword>
<evidence type="ECO:0000256" key="4">
    <source>
        <dbReference type="SAM" id="MobiDB-lite"/>
    </source>
</evidence>
<dbReference type="SUPFAM" id="SSF54001">
    <property type="entry name" value="Cysteine proteinases"/>
    <property type="match status" value="1"/>
</dbReference>
<dbReference type="PROSITE" id="PS00972">
    <property type="entry name" value="USP_1"/>
    <property type="match status" value="1"/>
</dbReference>
<dbReference type="PROSITE" id="PS50235">
    <property type="entry name" value="USP_3"/>
    <property type="match status" value="1"/>
</dbReference>
<keyword evidence="3" id="KW-0833">Ubl conjugation pathway</keyword>
<comment type="catalytic activity">
    <reaction evidence="3">
        <text>Thiol-dependent hydrolysis of ester, thioester, amide, peptide and isopeptide bonds formed by the C-terminal Gly of ubiquitin (a 76-residue protein attached to proteins as an intracellular targeting signal).</text>
        <dbReference type="EC" id="3.4.19.12"/>
    </reaction>
</comment>
<dbReference type="Pfam" id="PF04548">
    <property type="entry name" value="AIG1"/>
    <property type="match status" value="1"/>
</dbReference>
<feature type="compositionally biased region" description="Basic and acidic residues" evidence="4">
    <location>
        <begin position="607"/>
        <end position="617"/>
    </location>
</feature>
<feature type="region of interest" description="Disordered" evidence="4">
    <location>
        <begin position="1"/>
        <end position="29"/>
    </location>
</feature>
<dbReference type="Ensembl" id="ENSCCRT00020094724.1">
    <property type="protein sequence ID" value="ENSCCRP00020086586.1"/>
    <property type="gene ID" value="ENSCCRG00020039865.1"/>
</dbReference>
<comment type="similarity">
    <text evidence="1">Belongs to the TRAFAC class TrmE-Era-EngA-EngB-Septin-like GTPase superfamily. AIG1/Toc34/Toc159-like paraseptin GTPase family. IAN subfamily.</text>
</comment>
<dbReference type="Gene3D" id="3.40.50.300">
    <property type="entry name" value="P-loop containing nucleotide triphosphate hydrolases"/>
    <property type="match status" value="1"/>
</dbReference>
<dbReference type="InterPro" id="IPR027417">
    <property type="entry name" value="P-loop_NTPase"/>
</dbReference>
<comment type="similarity">
    <text evidence="3">Belongs to the peptidase C19 family.</text>
</comment>
<feature type="domain" description="USP" evidence="5">
    <location>
        <begin position="78"/>
        <end position="355"/>
    </location>
</feature>
<dbReference type="InterPro" id="IPR018200">
    <property type="entry name" value="USP_CS"/>
</dbReference>
<feature type="region of interest" description="Disordered" evidence="4">
    <location>
        <begin position="570"/>
        <end position="619"/>
    </location>
</feature>
<dbReference type="PANTHER" id="PTHR24006">
    <property type="entry name" value="UBIQUITIN CARBOXYL-TERMINAL HYDROLASE"/>
    <property type="match status" value="1"/>
</dbReference>
<keyword evidence="2" id="KW-0547">Nucleotide-binding</keyword>
<dbReference type="InterPro" id="IPR038765">
    <property type="entry name" value="Papain-like_cys_pep_sf"/>
</dbReference>
<dbReference type="GO" id="GO:0006508">
    <property type="term" value="P:proteolysis"/>
    <property type="evidence" value="ECO:0007669"/>
    <property type="project" value="UniProtKB-KW"/>
</dbReference>
<accession>A0A8C2IYA0</accession>
<feature type="compositionally biased region" description="Basic residues" evidence="4">
    <location>
        <begin position="582"/>
        <end position="601"/>
    </location>
</feature>
<dbReference type="InterPro" id="IPR006703">
    <property type="entry name" value="G_AIG1"/>
</dbReference>
<dbReference type="Proteomes" id="UP000694701">
    <property type="component" value="Unplaced"/>
</dbReference>
<dbReference type="InterPro" id="IPR028889">
    <property type="entry name" value="USP"/>
</dbReference>
<evidence type="ECO:0000256" key="3">
    <source>
        <dbReference type="RuleBase" id="RU366025"/>
    </source>
</evidence>
<sequence>MRGTTRENRTGLISEAPSQMPSADSTALQAGASVNQVEKDIKKMNIKDPVDRSSVSHTLNETPTTEPRQTNRDPCSYRGLLNQGATCYLNATLQVLFMTPAFRDKVLLLDTREKLKSALKELFKELRKQDRGDRSVSTKGVIQALGIETVYEQQDAVEYFLDILEKVGPDLAEVFRGTMRNHRTCSENHKSHDDSSFKSLQIALNSRDGTYRLEDGIQSYFASTELVGDDQMYCEDCDEKRDTIWSCDIHEYPAILPLHLKRFVYDRWSRGFVKNDCPMDVPLQLPLRFQEQEQQYSLYAVINHRGSRHGGHYTAHIRSSEENKWYCFDDSRVTQVDESKLKGSSEAYLLLYQKTSSAARVEDVKEEPRMHTAEAGDAVDAGGAEVMQSELSYHLKEVQFGQKHVLNDCKSTSFSQSGRAHNKPQLEVSAMTLPGLRILVLGSPETDRKTLAEMIVREVGFSKSQLQHGKTIKDSLKMCSPGPHMVLWVAPLGNDKKDIKAFEEIYRFLGSTASKYIMIVFTSKGHPTESIKNEMRKYVRIKKNHVLDIHADLNLQVKELVSKLRKTVHQNHKDNRPYYVKKTQKIKHKKTHKSERARKRQLCSNPRETEKREKSTRGAECTRGLLSTNCCSAL</sequence>
<dbReference type="GO" id="GO:0005634">
    <property type="term" value="C:nucleus"/>
    <property type="evidence" value="ECO:0007669"/>
    <property type="project" value="TreeGrafter"/>
</dbReference>
<feature type="compositionally biased region" description="Polar residues" evidence="4">
    <location>
        <begin position="53"/>
        <end position="68"/>
    </location>
</feature>
<feature type="compositionally biased region" description="Polar residues" evidence="4">
    <location>
        <begin position="16"/>
        <end position="29"/>
    </location>
</feature>
<dbReference type="AlphaFoldDB" id="A0A8C2IYA0"/>
<dbReference type="GO" id="GO:0004843">
    <property type="term" value="F:cysteine-type deubiquitinase activity"/>
    <property type="evidence" value="ECO:0007669"/>
    <property type="project" value="UniProtKB-UniRule"/>
</dbReference>
<organism evidence="6 7">
    <name type="scientific">Cyprinus carpio</name>
    <name type="common">Common carp</name>
    <dbReference type="NCBI Taxonomy" id="7962"/>
    <lineage>
        <taxon>Eukaryota</taxon>
        <taxon>Metazoa</taxon>
        <taxon>Chordata</taxon>
        <taxon>Craniata</taxon>
        <taxon>Vertebrata</taxon>
        <taxon>Euteleostomi</taxon>
        <taxon>Actinopterygii</taxon>
        <taxon>Neopterygii</taxon>
        <taxon>Teleostei</taxon>
        <taxon>Ostariophysi</taxon>
        <taxon>Cypriniformes</taxon>
        <taxon>Cyprinidae</taxon>
        <taxon>Cyprininae</taxon>
        <taxon>Cyprinus</taxon>
    </lineage>
</organism>
<evidence type="ECO:0000256" key="2">
    <source>
        <dbReference type="ARBA" id="ARBA00022741"/>
    </source>
</evidence>
<dbReference type="GO" id="GO:0005525">
    <property type="term" value="F:GTP binding"/>
    <property type="evidence" value="ECO:0007669"/>
    <property type="project" value="InterPro"/>
</dbReference>
<proteinExistence type="inferred from homology"/>
<dbReference type="GO" id="GO:0016579">
    <property type="term" value="P:protein deubiquitination"/>
    <property type="evidence" value="ECO:0007669"/>
    <property type="project" value="InterPro"/>
</dbReference>
<dbReference type="InterPro" id="IPR001394">
    <property type="entry name" value="Peptidase_C19_UCH"/>
</dbReference>
<evidence type="ECO:0000313" key="6">
    <source>
        <dbReference type="Ensembl" id="ENSCCRP00020086586.1"/>
    </source>
</evidence>
<dbReference type="Gene3D" id="3.90.70.10">
    <property type="entry name" value="Cysteine proteinases"/>
    <property type="match status" value="1"/>
</dbReference>
<dbReference type="GO" id="GO:0005829">
    <property type="term" value="C:cytosol"/>
    <property type="evidence" value="ECO:0007669"/>
    <property type="project" value="TreeGrafter"/>
</dbReference>
<evidence type="ECO:0000256" key="1">
    <source>
        <dbReference type="ARBA" id="ARBA00008535"/>
    </source>
</evidence>
<dbReference type="PROSITE" id="PS00973">
    <property type="entry name" value="USP_2"/>
    <property type="match status" value="1"/>
</dbReference>
<reference evidence="6" key="1">
    <citation type="submission" date="2025-08" db="UniProtKB">
        <authorList>
            <consortium name="Ensembl"/>
        </authorList>
    </citation>
    <scope>IDENTIFICATION</scope>
</reference>
<evidence type="ECO:0000313" key="7">
    <source>
        <dbReference type="Proteomes" id="UP000694701"/>
    </source>
</evidence>
<keyword evidence="3" id="KW-0788">Thiol protease</keyword>